<dbReference type="CDD" id="cd14747">
    <property type="entry name" value="PBP2_MalE"/>
    <property type="match status" value="1"/>
</dbReference>
<evidence type="ECO:0000313" key="5">
    <source>
        <dbReference type="Proteomes" id="UP000629365"/>
    </source>
</evidence>
<dbReference type="Gene3D" id="3.40.190.10">
    <property type="entry name" value="Periplasmic binding protein-like II"/>
    <property type="match status" value="2"/>
</dbReference>
<evidence type="ECO:0000256" key="1">
    <source>
        <dbReference type="ARBA" id="ARBA00008520"/>
    </source>
</evidence>
<dbReference type="PANTHER" id="PTHR30061:SF50">
    <property type="entry name" value="MALTOSE_MALTODEXTRIN-BINDING PERIPLASMIC PROTEIN"/>
    <property type="match status" value="1"/>
</dbReference>
<keyword evidence="5" id="KW-1185">Reference proteome</keyword>
<comment type="similarity">
    <text evidence="1">Belongs to the bacterial solute-binding protein 1 family.</text>
</comment>
<sequence length="444" mass="47244">MQPLCAEALFNEEIHQMKKRILPIVALGVTAALGLAACSGDTGSGSADGEDQTLSVWIMQGTNPDSTAFLDEVSSAFKEETGATVEFEEVQWADAHDRFVTSIAGGTTPDIAETGTTWTAEFADAGALVPLDEYVDAEDGLRDDLVEGLEVAGTYDEELYGMPWYAGVRSIVYRADIFEELGLEAPKTWDDIVTAGEAIKAAHPEMLAFPVAGDSEFFVYPWVWGAGGEIATEKDGEWTSELDSEKSQAGIQFYTDLATKHGFSSAGATTWKETDIRDAFTQGTVAMMLSGSWTPNALIETNPDLEGKLGAAVIPGEDGDIAPSVLGGSHLSIFNTTKNADLAWEFVKFMTTGEYAEQWAEQTGYFPGVASAMEEALASTDPLVAPFAEQMVDGGGSVPVTPNFGAVQAKKTTNAMIQSILSGQKDVATATKDAAAEMTELLNQ</sequence>
<accession>A0ABQ1RYU9</accession>
<keyword evidence="3" id="KW-0732">Signal</keyword>
<organism evidence="4 5">
    <name type="scientific">Microbacterium murale</name>
    <dbReference type="NCBI Taxonomy" id="1081040"/>
    <lineage>
        <taxon>Bacteria</taxon>
        <taxon>Bacillati</taxon>
        <taxon>Actinomycetota</taxon>
        <taxon>Actinomycetes</taxon>
        <taxon>Micrococcales</taxon>
        <taxon>Microbacteriaceae</taxon>
        <taxon>Microbacterium</taxon>
    </lineage>
</organism>
<name>A0ABQ1RYU9_9MICO</name>
<dbReference type="Proteomes" id="UP000629365">
    <property type="component" value="Unassembled WGS sequence"/>
</dbReference>
<evidence type="ECO:0000256" key="2">
    <source>
        <dbReference type="ARBA" id="ARBA00022448"/>
    </source>
</evidence>
<reference evidence="5" key="1">
    <citation type="journal article" date="2019" name="Int. J. Syst. Evol. Microbiol.">
        <title>The Global Catalogue of Microorganisms (GCM) 10K type strain sequencing project: providing services to taxonomists for standard genome sequencing and annotation.</title>
        <authorList>
            <consortium name="The Broad Institute Genomics Platform"/>
            <consortium name="The Broad Institute Genome Sequencing Center for Infectious Disease"/>
            <person name="Wu L."/>
            <person name="Ma J."/>
        </authorList>
    </citation>
    <scope>NUCLEOTIDE SEQUENCE [LARGE SCALE GENOMIC DNA]</scope>
    <source>
        <strain evidence="5">CCM 7640</strain>
    </source>
</reference>
<dbReference type="SUPFAM" id="SSF53850">
    <property type="entry name" value="Periplasmic binding protein-like II"/>
    <property type="match status" value="1"/>
</dbReference>
<keyword evidence="2" id="KW-0813">Transport</keyword>
<gene>
    <name evidence="4" type="ORF">GCM10007269_32340</name>
</gene>
<evidence type="ECO:0000256" key="3">
    <source>
        <dbReference type="ARBA" id="ARBA00022729"/>
    </source>
</evidence>
<dbReference type="PANTHER" id="PTHR30061">
    <property type="entry name" value="MALTOSE-BINDING PERIPLASMIC PROTEIN"/>
    <property type="match status" value="1"/>
</dbReference>
<evidence type="ECO:0000313" key="4">
    <source>
        <dbReference type="EMBL" id="GGD86962.1"/>
    </source>
</evidence>
<proteinExistence type="inferred from homology"/>
<dbReference type="EMBL" id="BMCM01000006">
    <property type="protein sequence ID" value="GGD86962.1"/>
    <property type="molecule type" value="Genomic_DNA"/>
</dbReference>
<dbReference type="Pfam" id="PF01547">
    <property type="entry name" value="SBP_bac_1"/>
    <property type="match status" value="1"/>
</dbReference>
<comment type="caution">
    <text evidence="4">The sequence shown here is derived from an EMBL/GenBank/DDBJ whole genome shotgun (WGS) entry which is preliminary data.</text>
</comment>
<dbReference type="InterPro" id="IPR006059">
    <property type="entry name" value="SBP"/>
</dbReference>
<protein>
    <submittedName>
        <fullName evidence="4">Sugar ABC transporter substrate-binding protein</fullName>
    </submittedName>
</protein>